<gene>
    <name evidence="2" type="ordered locus">Ndas_4563</name>
</gene>
<keyword evidence="3" id="KW-1185">Reference proteome</keyword>
<organism evidence="2 3">
    <name type="scientific">Nocardiopsis dassonvillei (strain ATCC 23218 / DSM 43111 / CIP 107115 / JCM 7437 / KCTC 9190 / NBRC 14626 / NCTC 10488 / NRRL B-5397 / IMRU 509)</name>
    <name type="common">Actinomadura dassonvillei</name>
    <dbReference type="NCBI Taxonomy" id="446468"/>
    <lineage>
        <taxon>Bacteria</taxon>
        <taxon>Bacillati</taxon>
        <taxon>Actinomycetota</taxon>
        <taxon>Actinomycetes</taxon>
        <taxon>Streptosporangiales</taxon>
        <taxon>Nocardiopsidaceae</taxon>
        <taxon>Nocardiopsis</taxon>
    </lineage>
</organism>
<dbReference type="eggNOG" id="ENOG50332I0">
    <property type="taxonomic scope" value="Bacteria"/>
</dbReference>
<dbReference type="AlphaFoldDB" id="D7AY72"/>
<evidence type="ECO:0000313" key="3">
    <source>
        <dbReference type="Proteomes" id="UP000002219"/>
    </source>
</evidence>
<feature type="compositionally biased region" description="Basic and acidic residues" evidence="1">
    <location>
        <begin position="186"/>
        <end position="207"/>
    </location>
</feature>
<evidence type="ECO:0000313" key="2">
    <source>
        <dbReference type="EMBL" id="ADH69950.1"/>
    </source>
</evidence>
<reference evidence="2 3" key="1">
    <citation type="journal article" date="2010" name="Stand. Genomic Sci.">
        <title>Complete genome sequence of Nocardiopsis dassonvillei type strain (IMRU 509).</title>
        <authorList>
            <person name="Sun H."/>
            <person name="Lapidus A."/>
            <person name="Nolan M."/>
            <person name="Lucas S."/>
            <person name="Del Rio T.G."/>
            <person name="Tice H."/>
            <person name="Cheng J.F."/>
            <person name="Tapia R."/>
            <person name="Han C."/>
            <person name="Goodwin L."/>
            <person name="Pitluck S."/>
            <person name="Pagani I."/>
            <person name="Ivanova N."/>
            <person name="Mavromatis K."/>
            <person name="Mikhailova N."/>
            <person name="Pati A."/>
            <person name="Chen A."/>
            <person name="Palaniappan K."/>
            <person name="Land M."/>
            <person name="Hauser L."/>
            <person name="Chang Y.J."/>
            <person name="Jeffries C.D."/>
            <person name="Djao O.D."/>
            <person name="Rohde M."/>
            <person name="Sikorski J."/>
            <person name="Goker M."/>
            <person name="Woyke T."/>
            <person name="Bristow J."/>
            <person name="Eisen J.A."/>
            <person name="Markowitz V."/>
            <person name="Hugenholtz P."/>
            <person name="Kyrpides N.C."/>
            <person name="Klenk H.P."/>
        </authorList>
    </citation>
    <scope>NUCLEOTIDE SEQUENCE [LARGE SCALE GENOMIC DNA]</scope>
    <source>
        <strain evidence="3">ATCC 23218 / DSM 43111 / CIP 107115 / JCM 7437 / KCTC 9190 / NBRC 14626 / NCTC 10488 / NRRL B-5397 / IMRU 509</strain>
    </source>
</reference>
<dbReference type="STRING" id="446468.Ndas_4563"/>
<feature type="compositionally biased region" description="Basic residues" evidence="1">
    <location>
        <begin position="163"/>
        <end position="178"/>
    </location>
</feature>
<proteinExistence type="predicted"/>
<feature type="compositionally biased region" description="Basic residues" evidence="1">
    <location>
        <begin position="208"/>
        <end position="217"/>
    </location>
</feature>
<feature type="region of interest" description="Disordered" evidence="1">
    <location>
        <begin position="153"/>
        <end position="217"/>
    </location>
</feature>
<dbReference type="HOGENOM" id="CLU_1271210_0_0_11"/>
<protein>
    <recommendedName>
        <fullName evidence="4">DUF1440 domain-containing protein</fullName>
    </recommendedName>
</protein>
<sequence>MRGVAGAMAMSGMRQVEVGAGFVRRTPPEAVLAEGVPALLESVPPERRKAAIELAHWGYGAAAGTVFALLPRRVRRWRLAGPVFGVAVWSAYELAVAPALGLAHARGHRPRERWAFLFDHVVFGLMVGEAPESVVAGTGGSGDDAQEGCCCGGHGSAGGRGDHRARRGRGGRRSRREHGGHGNHCGHGDHGHHGDDHGSEVHGDRGKHGGRGKRHRP</sequence>
<evidence type="ECO:0000256" key="1">
    <source>
        <dbReference type="SAM" id="MobiDB-lite"/>
    </source>
</evidence>
<dbReference type="KEGG" id="nda:Ndas_4563"/>
<dbReference type="Proteomes" id="UP000002219">
    <property type="component" value="Chromosome 1"/>
</dbReference>
<dbReference type="EMBL" id="CP002040">
    <property type="protein sequence ID" value="ADH69950.1"/>
    <property type="molecule type" value="Genomic_DNA"/>
</dbReference>
<name>D7AY72_NOCDD</name>
<evidence type="ECO:0008006" key="4">
    <source>
        <dbReference type="Google" id="ProtNLM"/>
    </source>
</evidence>
<accession>D7AY72</accession>